<dbReference type="InterPro" id="IPR011356">
    <property type="entry name" value="Leucine_aapep/pepB"/>
</dbReference>
<dbReference type="Pfam" id="PF00883">
    <property type="entry name" value="Peptidase_M17"/>
    <property type="match status" value="1"/>
</dbReference>
<evidence type="ECO:0000313" key="10">
    <source>
        <dbReference type="EMBL" id="PAK21558.1"/>
    </source>
</evidence>
<dbReference type="Gene3D" id="3.40.630.10">
    <property type="entry name" value="Zn peptidases"/>
    <property type="match status" value="1"/>
</dbReference>
<name>A0A269TKT6_9BACT</name>
<evidence type="ECO:0000259" key="9">
    <source>
        <dbReference type="PROSITE" id="PS00631"/>
    </source>
</evidence>
<dbReference type="EMBL" id="NQNY01000003">
    <property type="protein sequence ID" value="PAK21558.1"/>
    <property type="molecule type" value="Genomic_DNA"/>
</dbReference>
<dbReference type="CDD" id="cd00433">
    <property type="entry name" value="Peptidase_M17"/>
    <property type="match status" value="1"/>
</dbReference>
<dbReference type="PANTHER" id="PTHR11963">
    <property type="entry name" value="LEUCINE AMINOPEPTIDASE-RELATED"/>
    <property type="match status" value="1"/>
</dbReference>
<sequence length="461" mass="51421">MILQRHSKERDENVLLIAAFEDDHLPAKVVKREGVITEFLAANNAYLYVGKRGEFDFFKLEKTFLKLYSLLSRKYQIDVASFVTNEVSLIDVYQEAVLTYAYTKGKLWSKRKVDEKALANENKYEPTLLIKTEDNLDDVYAEAVRLSHARHHTRNFQETPPNVANSEYLAEQYKTWAQNAGYNLEVKVLDKAEIKAQDMNLLLAVNQGSMYEPRVVVVEYKGNPESEEKQVIVGKGITFDSGGYNLKPSGYIKNMKYDMSGSAIALFSVIAASRLKLNKNFAAVLPLTDNRLANDAMLPDSVVVSKSGISVEITNTDAEGRLILADAITYAIEELKATEIVDVATLTGAIKVALGDTYTGFFASEKSLSKTFAKAAKEIREMVWELPLDDVFFKDTKKSTVADLVNSDATYMGGSISAALFVHEFAKKVKHIHIDIAGTGKKGNDFTGVMVKTIYNYLKIS</sequence>
<comment type="function">
    <text evidence="6">Presumably involved in the processing and regular turnover of intracellular proteins. Catalyzes the removal of unsubstituted N-terminal amino acids from various peptides.</text>
</comment>
<dbReference type="AlphaFoldDB" id="A0A269TKT6"/>
<dbReference type="GO" id="GO:0070006">
    <property type="term" value="F:metalloaminopeptidase activity"/>
    <property type="evidence" value="ECO:0007669"/>
    <property type="project" value="InterPro"/>
</dbReference>
<evidence type="ECO:0000313" key="11">
    <source>
        <dbReference type="Proteomes" id="UP000216943"/>
    </source>
</evidence>
<comment type="caution">
    <text evidence="10">The sequence shown here is derived from an EMBL/GenBank/DDBJ whole genome shotgun (WGS) entry which is preliminary data.</text>
</comment>
<dbReference type="GO" id="GO:0030145">
    <property type="term" value="F:manganese ion binding"/>
    <property type="evidence" value="ECO:0007669"/>
    <property type="project" value="InterPro"/>
</dbReference>
<dbReference type="RefSeq" id="WP_095334571.1">
    <property type="nucleotide sequence ID" value="NZ_NQNY01000003.1"/>
</dbReference>
<organism evidence="10 11">
    <name type="scientific">Mycoplasmopsis agassizii</name>
    <dbReference type="NCBI Taxonomy" id="33922"/>
    <lineage>
        <taxon>Bacteria</taxon>
        <taxon>Bacillati</taxon>
        <taxon>Mycoplasmatota</taxon>
        <taxon>Mycoplasmoidales</taxon>
        <taxon>Metamycoplasmataceae</taxon>
        <taxon>Mycoplasmopsis</taxon>
    </lineage>
</organism>
<evidence type="ECO:0000256" key="3">
    <source>
        <dbReference type="ARBA" id="ARBA00022670"/>
    </source>
</evidence>
<feature type="domain" description="Cytosol aminopeptidase" evidence="9">
    <location>
        <begin position="315"/>
        <end position="322"/>
    </location>
</feature>
<protein>
    <recommendedName>
        <fullName evidence="7">Probable cytosol aminopeptidase</fullName>
    </recommendedName>
    <alternativeName>
        <fullName evidence="8">Leucine aminopeptidase</fullName>
    </alternativeName>
    <alternativeName>
        <fullName evidence="5">Leucyl aminopeptidase</fullName>
    </alternativeName>
</protein>
<evidence type="ECO:0000256" key="8">
    <source>
        <dbReference type="ARBA" id="ARBA00050061"/>
    </source>
</evidence>
<gene>
    <name evidence="10" type="ORF">CJJ23_01230</name>
</gene>
<keyword evidence="3" id="KW-0645">Protease</keyword>
<dbReference type="InterPro" id="IPR000819">
    <property type="entry name" value="Peptidase_M17_C"/>
</dbReference>
<keyword evidence="4" id="KW-0378">Hydrolase</keyword>
<evidence type="ECO:0000256" key="2">
    <source>
        <dbReference type="ARBA" id="ARBA00022438"/>
    </source>
</evidence>
<dbReference type="PANTHER" id="PTHR11963:SF23">
    <property type="entry name" value="CYTOSOL AMINOPEPTIDASE"/>
    <property type="match status" value="1"/>
</dbReference>
<accession>A0A269TKT6</accession>
<comment type="similarity">
    <text evidence="1">Belongs to the peptidase M17 family.</text>
</comment>
<evidence type="ECO:0000256" key="7">
    <source>
        <dbReference type="ARBA" id="ARBA00050021"/>
    </source>
</evidence>
<dbReference type="PROSITE" id="PS00631">
    <property type="entry name" value="CYTOSOL_AP"/>
    <property type="match status" value="1"/>
</dbReference>
<dbReference type="GO" id="GO:0006508">
    <property type="term" value="P:proteolysis"/>
    <property type="evidence" value="ECO:0007669"/>
    <property type="project" value="UniProtKB-KW"/>
</dbReference>
<evidence type="ECO:0000256" key="1">
    <source>
        <dbReference type="ARBA" id="ARBA00009528"/>
    </source>
</evidence>
<dbReference type="Proteomes" id="UP000216943">
    <property type="component" value="Unassembled WGS sequence"/>
</dbReference>
<proteinExistence type="inferred from homology"/>
<keyword evidence="2" id="KW-0031">Aminopeptidase</keyword>
<reference evidence="11" key="1">
    <citation type="submission" date="2017-08" db="EMBL/GenBank/DDBJ databases">
        <authorList>
            <person name="Alvarez-Ponce D."/>
            <person name="Weitzman C.L."/>
            <person name="Tillett R.L."/>
            <person name="Sandmeier F.C."/>
            <person name="Tracy C.R."/>
        </authorList>
    </citation>
    <scope>NUCLEOTIDE SEQUENCE [LARGE SCALE GENOMIC DNA]</scope>
    <source>
        <strain evidence="11">723</strain>
    </source>
</reference>
<dbReference type="GO" id="GO:0005737">
    <property type="term" value="C:cytoplasm"/>
    <property type="evidence" value="ECO:0007669"/>
    <property type="project" value="InterPro"/>
</dbReference>
<evidence type="ECO:0000256" key="4">
    <source>
        <dbReference type="ARBA" id="ARBA00022801"/>
    </source>
</evidence>
<dbReference type="OrthoDB" id="9809354at2"/>
<dbReference type="PRINTS" id="PR00481">
    <property type="entry name" value="LAMNOPPTDASE"/>
</dbReference>
<dbReference type="SUPFAM" id="SSF53187">
    <property type="entry name" value="Zn-dependent exopeptidases"/>
    <property type="match status" value="1"/>
</dbReference>
<evidence type="ECO:0000256" key="6">
    <source>
        <dbReference type="ARBA" id="ARBA00049972"/>
    </source>
</evidence>
<evidence type="ECO:0000256" key="5">
    <source>
        <dbReference type="ARBA" id="ARBA00033172"/>
    </source>
</evidence>